<organism evidence="3 4">
    <name type="scientific">Microcystis flos-aquae TF09</name>
    <dbReference type="NCBI Taxonomy" id="2060473"/>
    <lineage>
        <taxon>Bacteria</taxon>
        <taxon>Bacillati</taxon>
        <taxon>Cyanobacteriota</taxon>
        <taxon>Cyanophyceae</taxon>
        <taxon>Oscillatoriophycideae</taxon>
        <taxon>Chroococcales</taxon>
        <taxon>Microcystaceae</taxon>
        <taxon>Microcystis</taxon>
    </lineage>
</organism>
<feature type="region of interest" description="Disordered" evidence="1">
    <location>
        <begin position="1"/>
        <end position="21"/>
    </location>
</feature>
<proteinExistence type="predicted"/>
<accession>A0A3E0L3E7</accession>
<reference evidence="3 4" key="1">
    <citation type="submission" date="2017-10" db="EMBL/GenBank/DDBJ databases">
        <title>A large-scale comparative metagenomic study reveals the eutrophication-driven functional interactions in six Microcystis-epibionts communities.</title>
        <authorList>
            <person name="Li Q."/>
            <person name="Lin F."/>
        </authorList>
    </citation>
    <scope>NUCLEOTIDE SEQUENCE [LARGE SCALE GENOMIC DNA]</scope>
    <source>
        <strain evidence="3">TF09</strain>
    </source>
</reference>
<comment type="caution">
    <text evidence="3">The sequence shown here is derived from an EMBL/GenBank/DDBJ whole genome shotgun (WGS) entry which is preliminary data.</text>
</comment>
<feature type="domain" description="Transposase InsH N-terminal" evidence="2">
    <location>
        <begin position="18"/>
        <end position="77"/>
    </location>
</feature>
<evidence type="ECO:0000313" key="3">
    <source>
        <dbReference type="EMBL" id="REJ42039.1"/>
    </source>
</evidence>
<dbReference type="Pfam" id="PF05598">
    <property type="entry name" value="DUF772"/>
    <property type="match status" value="1"/>
</dbReference>
<dbReference type="AlphaFoldDB" id="A0A3E0L3E7"/>
<dbReference type="InterPro" id="IPR008490">
    <property type="entry name" value="Transposase_InsH_N"/>
</dbReference>
<evidence type="ECO:0000259" key="2">
    <source>
        <dbReference type="Pfam" id="PF05598"/>
    </source>
</evidence>
<name>A0A3E0L3E7_9CHRO</name>
<dbReference type="Proteomes" id="UP000256873">
    <property type="component" value="Unassembled WGS sequence"/>
</dbReference>
<gene>
    <name evidence="3" type="ORF">DWQ54_14130</name>
</gene>
<dbReference type="EMBL" id="QQWC01000003">
    <property type="protein sequence ID" value="REJ42039.1"/>
    <property type="molecule type" value="Genomic_DNA"/>
</dbReference>
<sequence>MVKRQGRVKKRQSGTEESQDKLQDLNRRIAWQRLIVRLEVLDLANRKSQAGRKPISRILLLKMLVLKYLHNLSNEPLILKGFSISYLKLFPLHHCI</sequence>
<feature type="compositionally biased region" description="Basic residues" evidence="1">
    <location>
        <begin position="1"/>
        <end position="12"/>
    </location>
</feature>
<evidence type="ECO:0000256" key="1">
    <source>
        <dbReference type="SAM" id="MobiDB-lite"/>
    </source>
</evidence>
<protein>
    <recommendedName>
        <fullName evidence="2">Transposase InsH N-terminal domain-containing protein</fullName>
    </recommendedName>
</protein>
<evidence type="ECO:0000313" key="4">
    <source>
        <dbReference type="Proteomes" id="UP000256873"/>
    </source>
</evidence>